<evidence type="ECO:0000313" key="2">
    <source>
        <dbReference type="EMBL" id="RYR26743.1"/>
    </source>
</evidence>
<dbReference type="Pfam" id="PF10536">
    <property type="entry name" value="PMD"/>
    <property type="match status" value="1"/>
</dbReference>
<protein>
    <recommendedName>
        <fullName evidence="1">Aminotransferase-like plant mobile domain-containing protein</fullName>
    </recommendedName>
</protein>
<reference evidence="2 3" key="1">
    <citation type="submission" date="2019-01" db="EMBL/GenBank/DDBJ databases">
        <title>Sequencing of cultivated peanut Arachis hypogaea provides insights into genome evolution and oil improvement.</title>
        <authorList>
            <person name="Chen X."/>
        </authorList>
    </citation>
    <scope>NUCLEOTIDE SEQUENCE [LARGE SCALE GENOMIC DNA]</scope>
    <source>
        <strain evidence="3">cv. Fuhuasheng</strain>
        <tissue evidence="2">Leaves</tissue>
    </source>
</reference>
<name>A0A445AJY8_ARAHY</name>
<dbReference type="PANTHER" id="PTHR46033:SF8">
    <property type="entry name" value="PROTEIN MAINTENANCE OF MERISTEMS-LIKE"/>
    <property type="match status" value="1"/>
</dbReference>
<evidence type="ECO:0000259" key="1">
    <source>
        <dbReference type="Pfam" id="PF10536"/>
    </source>
</evidence>
<gene>
    <name evidence="2" type="ORF">Ahy_B02g061047</name>
</gene>
<dbReference type="EMBL" id="SDMP01000012">
    <property type="protein sequence ID" value="RYR26743.1"/>
    <property type="molecule type" value="Genomic_DNA"/>
</dbReference>
<feature type="domain" description="Aminotransferase-like plant mobile" evidence="1">
    <location>
        <begin position="17"/>
        <end position="105"/>
    </location>
</feature>
<proteinExistence type="predicted"/>
<evidence type="ECO:0000313" key="3">
    <source>
        <dbReference type="Proteomes" id="UP000289738"/>
    </source>
</evidence>
<sequence length="209" mass="24731">MQETFSELLQEVDDETVRRYVRAYIMMLLSMHLFGDKSCTRLHIRWLPYVTRLEDIGRYSWGFAALSWLYRCMCRVANRNIVKLVSPLQLLQSWIFWRFPSFRPDGFDVFHRPLASSLPGVVQVVHPEILEPRHMALWRAATDLIYFAVIEWHQVDQVLPQLGGIQHRPRAALDIDFLMSKNGRGGDRWFSDTLQSWHIHWANMAQYVL</sequence>
<dbReference type="GO" id="GO:0010073">
    <property type="term" value="P:meristem maintenance"/>
    <property type="evidence" value="ECO:0007669"/>
    <property type="project" value="InterPro"/>
</dbReference>
<accession>A0A445AJY8</accession>
<dbReference type="PANTHER" id="PTHR46033">
    <property type="entry name" value="PROTEIN MAIN-LIKE 2"/>
    <property type="match status" value="1"/>
</dbReference>
<dbReference type="InterPro" id="IPR019557">
    <property type="entry name" value="AminoTfrase-like_pln_mobile"/>
</dbReference>
<dbReference type="InterPro" id="IPR044824">
    <property type="entry name" value="MAIN-like"/>
</dbReference>
<comment type="caution">
    <text evidence="2">The sequence shown here is derived from an EMBL/GenBank/DDBJ whole genome shotgun (WGS) entry which is preliminary data.</text>
</comment>
<dbReference type="Proteomes" id="UP000289738">
    <property type="component" value="Chromosome B02"/>
</dbReference>
<organism evidence="2 3">
    <name type="scientific">Arachis hypogaea</name>
    <name type="common">Peanut</name>
    <dbReference type="NCBI Taxonomy" id="3818"/>
    <lineage>
        <taxon>Eukaryota</taxon>
        <taxon>Viridiplantae</taxon>
        <taxon>Streptophyta</taxon>
        <taxon>Embryophyta</taxon>
        <taxon>Tracheophyta</taxon>
        <taxon>Spermatophyta</taxon>
        <taxon>Magnoliopsida</taxon>
        <taxon>eudicotyledons</taxon>
        <taxon>Gunneridae</taxon>
        <taxon>Pentapetalae</taxon>
        <taxon>rosids</taxon>
        <taxon>fabids</taxon>
        <taxon>Fabales</taxon>
        <taxon>Fabaceae</taxon>
        <taxon>Papilionoideae</taxon>
        <taxon>50 kb inversion clade</taxon>
        <taxon>dalbergioids sensu lato</taxon>
        <taxon>Dalbergieae</taxon>
        <taxon>Pterocarpus clade</taxon>
        <taxon>Arachis</taxon>
    </lineage>
</organism>
<dbReference type="AlphaFoldDB" id="A0A445AJY8"/>
<keyword evidence="3" id="KW-1185">Reference proteome</keyword>